<dbReference type="PRINTS" id="PR00724">
    <property type="entry name" value="CRBOXYPTASEC"/>
</dbReference>
<proteinExistence type="inferred from homology"/>
<comment type="similarity">
    <text evidence="1">Belongs to the peptidase S10 family.</text>
</comment>
<organism evidence="3 4">
    <name type="scientific">Ilex paraguariensis</name>
    <name type="common">yerba mate</name>
    <dbReference type="NCBI Taxonomy" id="185542"/>
    <lineage>
        <taxon>Eukaryota</taxon>
        <taxon>Viridiplantae</taxon>
        <taxon>Streptophyta</taxon>
        <taxon>Embryophyta</taxon>
        <taxon>Tracheophyta</taxon>
        <taxon>Spermatophyta</taxon>
        <taxon>Magnoliopsida</taxon>
        <taxon>eudicotyledons</taxon>
        <taxon>Gunneridae</taxon>
        <taxon>Pentapetalae</taxon>
        <taxon>asterids</taxon>
        <taxon>campanulids</taxon>
        <taxon>Aquifoliales</taxon>
        <taxon>Aquifoliaceae</taxon>
        <taxon>Ilex</taxon>
    </lineage>
</organism>
<dbReference type="AlphaFoldDB" id="A0ABC8R8V4"/>
<reference evidence="3 4" key="1">
    <citation type="submission" date="2024-02" db="EMBL/GenBank/DDBJ databases">
        <authorList>
            <person name="Vignale AGUSTIN F."/>
            <person name="Sosa J E."/>
            <person name="Modenutti C."/>
        </authorList>
    </citation>
    <scope>NUCLEOTIDE SEQUENCE [LARGE SCALE GENOMIC DNA]</scope>
</reference>
<dbReference type="InterPro" id="IPR001563">
    <property type="entry name" value="Peptidase_S10"/>
</dbReference>
<evidence type="ECO:0008006" key="5">
    <source>
        <dbReference type="Google" id="ProtNLM"/>
    </source>
</evidence>
<dbReference type="PANTHER" id="PTHR11802:SF310">
    <property type="entry name" value="SERINE CARBOXYPEPTIDASE-LIKE 18"/>
    <property type="match status" value="1"/>
</dbReference>
<evidence type="ECO:0000313" key="3">
    <source>
        <dbReference type="EMBL" id="CAK9141374.1"/>
    </source>
</evidence>
<evidence type="ECO:0000313" key="4">
    <source>
        <dbReference type="Proteomes" id="UP001642360"/>
    </source>
</evidence>
<feature type="chain" id="PRO_5044833860" description="Serine carboxypeptidase-like 18" evidence="2">
    <location>
        <begin position="31"/>
        <end position="424"/>
    </location>
</feature>
<protein>
    <recommendedName>
        <fullName evidence="5">Serine carboxypeptidase-like 18</fullName>
    </recommendedName>
</protein>
<comment type="caution">
    <text evidence="3">The sequence shown here is derived from an EMBL/GenBank/DDBJ whole genome shotgun (WGS) entry which is preliminary data.</text>
</comment>
<dbReference type="Pfam" id="PF00450">
    <property type="entry name" value="Peptidase_S10"/>
    <property type="match status" value="1"/>
</dbReference>
<dbReference type="PANTHER" id="PTHR11802">
    <property type="entry name" value="SERINE PROTEASE FAMILY S10 SERINE CARBOXYPEPTIDASE"/>
    <property type="match status" value="1"/>
</dbReference>
<name>A0ABC8R8V4_9AQUA</name>
<dbReference type="SUPFAM" id="SSF53474">
    <property type="entry name" value="alpha/beta-Hydrolases"/>
    <property type="match status" value="1"/>
</dbReference>
<dbReference type="Gene3D" id="3.40.50.12670">
    <property type="match status" value="1"/>
</dbReference>
<accession>A0ABC8R8V4</accession>
<feature type="signal peptide" evidence="2">
    <location>
        <begin position="1"/>
        <end position="30"/>
    </location>
</feature>
<keyword evidence="4" id="KW-1185">Reference proteome</keyword>
<sequence>MAPQAPLAAADWLRLSCVLTLFLLFNTAASKSIVKALPGYSGDLPFKLETGYVSVGERDDVQLFYYFIESESNPVKDPLVLWITGGPGCSAFSGLVYEIGPLIYDVPAFNGSLPTFLLNSYAWTKIANIIFLDTPVGTDFSYATTPEGYYSSDIETAKETYSFLRKWLLDHPKFSTNNLYIAGDSYSGILVPMIVSEISNGNEDGHMSRMSLEGYLLGNPATYIHNDQNSKITYTHRMGLISDEYYERAKSSCQDEYVDPDPNNAQCIYYLRLIKECTGKLNEAHILEPKCGSTAPKPDQLKLGLRFFEDISMDILFLPSQQEEMWCRKYNYVLSYVWANDPAVQQALQIRQGTKTEWKRCNKTLSFEEDVENVVECHQFLSTKGYRALIYSVAMLRFLQQRKDTLAFNECVFGHIPTKNSVLD</sequence>
<dbReference type="EMBL" id="CAUOFW020001128">
    <property type="protein sequence ID" value="CAK9141374.1"/>
    <property type="molecule type" value="Genomic_DNA"/>
</dbReference>
<gene>
    <name evidence="3" type="ORF">ILEXP_LOCUS8955</name>
</gene>
<evidence type="ECO:0000256" key="1">
    <source>
        <dbReference type="ARBA" id="ARBA00009431"/>
    </source>
</evidence>
<dbReference type="Gene3D" id="3.40.50.1820">
    <property type="entry name" value="alpha/beta hydrolase"/>
    <property type="match status" value="1"/>
</dbReference>
<dbReference type="FunFam" id="3.40.50.1820:FF:000072">
    <property type="entry name" value="Serine carboxypeptidase-like 19"/>
    <property type="match status" value="1"/>
</dbReference>
<dbReference type="Proteomes" id="UP001642360">
    <property type="component" value="Unassembled WGS sequence"/>
</dbReference>
<evidence type="ECO:0000256" key="2">
    <source>
        <dbReference type="SAM" id="SignalP"/>
    </source>
</evidence>
<dbReference type="InterPro" id="IPR029058">
    <property type="entry name" value="AB_hydrolase_fold"/>
</dbReference>
<keyword evidence="2" id="KW-0732">Signal</keyword>